<dbReference type="Gene3D" id="2.10.25.10">
    <property type="entry name" value="Laminin"/>
    <property type="match status" value="2"/>
</dbReference>
<dbReference type="InterPro" id="IPR049883">
    <property type="entry name" value="NOTCH1_EGF-like"/>
</dbReference>
<dbReference type="PANTHER" id="PTHR46967:SF2">
    <property type="entry name" value="SUSHI, VON WILLEBRAND FACTOR TYPE A, EGF AND PENTRAXIN DOMAIN-CONTAINING PROTEIN 1-LIKE"/>
    <property type="match status" value="1"/>
</dbReference>
<evidence type="ECO:0000259" key="7">
    <source>
        <dbReference type="PROSITE" id="PS50050"/>
    </source>
</evidence>
<keyword evidence="6" id="KW-0472">Membrane</keyword>
<dbReference type="SUPFAM" id="SSF55486">
    <property type="entry name" value="Metalloproteases ('zincins'), catalytic domain"/>
    <property type="match status" value="2"/>
</dbReference>
<dbReference type="Pfam" id="PF05548">
    <property type="entry name" value="Peptidase_M11"/>
    <property type="match status" value="2"/>
</dbReference>
<evidence type="ECO:0000313" key="8">
    <source>
        <dbReference type="EMBL" id="KAA0146045.1"/>
    </source>
</evidence>
<feature type="disulfide bond" evidence="4">
    <location>
        <begin position="4372"/>
        <end position="4390"/>
    </location>
</feature>
<dbReference type="SMART" id="SM00181">
    <property type="entry name" value="EGF"/>
    <property type="match status" value="3"/>
</dbReference>
<feature type="region of interest" description="Disordered" evidence="5">
    <location>
        <begin position="5215"/>
        <end position="5237"/>
    </location>
</feature>
<evidence type="ECO:0000256" key="2">
    <source>
        <dbReference type="ARBA" id="ARBA00022737"/>
    </source>
</evidence>
<keyword evidence="6" id="KW-0812">Transmembrane</keyword>
<keyword evidence="2" id="KW-0677">Repeat</keyword>
<feature type="transmembrane region" description="Helical" evidence="6">
    <location>
        <begin position="5184"/>
        <end position="5206"/>
    </location>
</feature>
<dbReference type="PROSITE" id="PS50050">
    <property type="entry name" value="TNFR_NGFR_2"/>
    <property type="match status" value="1"/>
</dbReference>
<evidence type="ECO:0000256" key="3">
    <source>
        <dbReference type="ARBA" id="ARBA00023157"/>
    </source>
</evidence>
<dbReference type="Gene3D" id="2.10.50.10">
    <property type="entry name" value="Tumor Necrosis Factor Receptor, subunit A, domain 2"/>
    <property type="match status" value="4"/>
</dbReference>
<dbReference type="SUPFAM" id="SSF57184">
    <property type="entry name" value="Growth factor receptor domain"/>
    <property type="match status" value="3"/>
</dbReference>
<gene>
    <name evidence="8" type="ORF">FNF29_08281</name>
</gene>
<proteinExistence type="predicted"/>
<feature type="region of interest" description="Disordered" evidence="5">
    <location>
        <begin position="4606"/>
        <end position="4631"/>
    </location>
</feature>
<reference evidence="8 9" key="1">
    <citation type="submission" date="2019-07" db="EMBL/GenBank/DDBJ databases">
        <title>Genomes of Cafeteria roenbergensis.</title>
        <authorList>
            <person name="Fischer M.G."/>
            <person name="Hackl T."/>
            <person name="Roman M."/>
        </authorList>
    </citation>
    <scope>NUCLEOTIDE SEQUENCE [LARGE SCALE GENOMIC DNA]</scope>
    <source>
        <strain evidence="8 9">BVI</strain>
    </source>
</reference>
<dbReference type="PROSITE" id="PS01187">
    <property type="entry name" value="EGF_CA"/>
    <property type="match status" value="2"/>
</dbReference>
<feature type="compositionally biased region" description="Low complexity" evidence="5">
    <location>
        <begin position="4817"/>
        <end position="4834"/>
    </location>
</feature>
<dbReference type="SUPFAM" id="SSF57196">
    <property type="entry name" value="EGF/Laminin"/>
    <property type="match status" value="2"/>
</dbReference>
<evidence type="ECO:0000256" key="4">
    <source>
        <dbReference type="PROSITE-ProRule" id="PRU00206"/>
    </source>
</evidence>
<dbReference type="InterPro" id="IPR001881">
    <property type="entry name" value="EGF-like_Ca-bd_dom"/>
</dbReference>
<comment type="caution">
    <text evidence="8">The sequence shown here is derived from an EMBL/GenBank/DDBJ whole genome shotgun (WGS) entry which is preliminary data.</text>
</comment>
<dbReference type="InterPro" id="IPR011641">
    <property type="entry name" value="Tyr-kin_ephrin_A/B_rcpt-like"/>
</dbReference>
<keyword evidence="6" id="KW-1133">Transmembrane helix</keyword>
<dbReference type="EMBL" id="VLTN01000104">
    <property type="protein sequence ID" value="KAA0146045.1"/>
    <property type="molecule type" value="Genomic_DNA"/>
</dbReference>
<name>A0A5A8C026_CAFRO</name>
<keyword evidence="3 4" id="KW-1015">Disulfide bond</keyword>
<evidence type="ECO:0000256" key="1">
    <source>
        <dbReference type="ARBA" id="ARBA00022536"/>
    </source>
</evidence>
<dbReference type="PANTHER" id="PTHR46967">
    <property type="entry name" value="INSULIN-LIKE GROWTH FACTOR BINDING PROTEIN,N-TERMINAL"/>
    <property type="match status" value="1"/>
</dbReference>
<feature type="compositionally biased region" description="Polar residues" evidence="5">
    <location>
        <begin position="4621"/>
        <end position="4631"/>
    </location>
</feature>
<dbReference type="Proteomes" id="UP000323011">
    <property type="component" value="Unassembled WGS sequence"/>
</dbReference>
<feature type="region of interest" description="Disordered" evidence="5">
    <location>
        <begin position="2164"/>
        <end position="2196"/>
    </location>
</feature>
<feature type="region of interest" description="Disordered" evidence="5">
    <location>
        <begin position="4814"/>
        <end position="4845"/>
    </location>
</feature>
<dbReference type="InterPro" id="IPR018097">
    <property type="entry name" value="EGF_Ca-bd_CS"/>
</dbReference>
<keyword evidence="1" id="KW-0245">EGF-like domain</keyword>
<dbReference type="InterPro" id="IPR001368">
    <property type="entry name" value="TNFR/NGFR_Cys_rich_reg"/>
</dbReference>
<feature type="disulfide bond" evidence="4">
    <location>
        <begin position="4369"/>
        <end position="4382"/>
    </location>
</feature>
<keyword evidence="9" id="KW-1185">Reference proteome</keyword>
<dbReference type="InterPro" id="IPR009030">
    <property type="entry name" value="Growth_fac_rcpt_cys_sf"/>
</dbReference>
<feature type="compositionally biased region" description="Low complexity" evidence="5">
    <location>
        <begin position="1768"/>
        <end position="1779"/>
    </location>
</feature>
<dbReference type="GO" id="GO:0005509">
    <property type="term" value="F:calcium ion binding"/>
    <property type="evidence" value="ECO:0007669"/>
    <property type="project" value="InterPro"/>
</dbReference>
<feature type="region of interest" description="Disordered" evidence="5">
    <location>
        <begin position="1768"/>
        <end position="1787"/>
    </location>
</feature>
<feature type="repeat" description="TNFR-Cys" evidence="4">
    <location>
        <begin position="4327"/>
        <end position="4390"/>
    </location>
</feature>
<dbReference type="InterPro" id="IPR000742">
    <property type="entry name" value="EGF"/>
</dbReference>
<dbReference type="PROSITE" id="PS00010">
    <property type="entry name" value="ASX_HYDROXYL"/>
    <property type="match status" value="2"/>
</dbReference>
<protein>
    <recommendedName>
        <fullName evidence="7">TNFR-Cys domain-containing protein</fullName>
    </recommendedName>
</protein>
<evidence type="ECO:0000256" key="6">
    <source>
        <dbReference type="SAM" id="Phobius"/>
    </source>
</evidence>
<dbReference type="Pfam" id="PF07699">
    <property type="entry name" value="Ephrin_rec_like"/>
    <property type="match status" value="2"/>
</dbReference>
<sequence length="5237" mass="530223">MAQTDGEEAEESRIRLNALANDWRRDHGRLRALGSNAAATEASRDAILDHISAVSRATDCDSSMVTLGDGSWFDVATLSSDTRFRQGALNAPLHGWFLTTMHIFVPEQLQDLCERAPADGRALGAQAESSSPGPSAVLCRLADGEAGGAGRRLFESPQHHADAVEAAFAHARQLSLKALSNKDRTRGQRTRVMFAVDFEDQQWTPSADEVIRVFKRGARETQAKYDLMSYGAWQGSETVLPTIYRVVNATFAEVRAAASAAMLRSVGEWIVQNHPDPSKRVRLSDWDHQSITFPDINTFSWAGLAQAPGSFVWLQGGYRGAAYAVIHENGHNLGLLHAGFLTNGYGNQNDNMGCCKRGHWFTQRKAALHWIPRGVIAEVAPSGASPRCPHCSRGGSFAVWPHDVGVLPPGFESYPVLGATSDPPRGDASDGSPVTTPAQPGATVLSVVVASNPASHSGVDGQDQLWLDAKAEETETGAGQLLMALARTTTSQVKQSSYQPTSSRKNWGQSSLSRGDAFVATSERLIGISGVAPMSGDRLLDAIGVGSRPAMLVESLTEFEAVAAGLLPPGQSGSASNGTFAVGVEPQPKPVPNNFEVIPAATRPELVQDRCWLGVNATAGAGLATLDDAACSSIVRPVRVGFLGPSGERATLGGGCDLARGMRCEVAPSTGHGEVRVTPGQPVSEGAPAGLAALASALSGLEYHGSVVAPSVDAPVGGWTPRRRLYAPTYVSTDANLLVVSCAEPTQPAASSGVRVSSEDTFVAAYAGDFPVHEVSTYGAQPTSALGPIGWARGGPNGVSKVASSLGVDTSAIQGMCGAGAGAAALVMSSSGNSVSARAAALRVDAASGKPSTVVGGLPSASAHGLPGSLLPSLHIVAGGLRNNSLTRPWSSAPVPERGQTGAGQLRVVVHVMTLPVLPVTRVRFTGGVYLQGDYLLDISRGTHNGQRVWSRESNPDILLFFTGTTWRTATSLAAEWYGDDVEPDPRSAFGQTVLAINGQHGIFAYASCRSGYRFSSSIRAGSEPLAVLGACSACPGSRERNDGGTCVCPAGQQPLISGSSTSGCAPCPVGTYKSSPGNGLCTTCANGAKTASSGAVSIGSCGDVKDEEFPWDIREDVDFETVVGSHLATALVDSPVKPIAMPDSVAPGDAASAGLPGAVRGKHGWCRVLHASGFVNANGFNTLWKKAPGLTYGSRPVYEVADEGSWLRSKEDSELLNEGGPWQIFKTKSPADAYFYYLVGEALGEAVSLAPFIHMVSDQSSTAAQRAWQDRAQWYKDWGAAQVSFRCVCNDADPFADTAPDSHPCVDPATLGAVPSGFTITHSPTCGQGYKLQDGNCVDVDECATLPSPCGTVGCVNSEGSFHCSCPAGMAGLDVAPDLCRPCPAGTFADAALGRCNRCPSGSTAPAGTAGIEGCNCLAGHFRASGAPASASCVAPDTSVLSIPGSAAAVFVSAPALLPAAAGSLKSSLGLSGVKLEAAQLGMSTLGSAAHASLGAGLTSAPFMWGALASSESGQSCLPAVTGGADAEVAPWWVGHPSASLSGFAMSPSTAGTNALARASGIVGNGSSALLVRPEDADRDGSEVDVRTGRLPAGLGALADLDAFAMHPGPRPSTSARSGCWNASFILPPPVSERLRAGFVPMSATDSALRRAIGASKGLEAVVRSGVPLLRRQSEVPASASGLLFARPASAERQAFDGPVLAVGATPHDDGWRVAAAVAPQSTSHSLAVNGSSWHASAAVPSTLGLGLTRVFDSESGEFELAARARGSAGRSAAEAEATSSVSNTVGMPRGRAVVRDAFAGPSCVTLAGPGGLARAACGEGAFLAQGLVAAHSSEGSTDADIASAADAFGVSSRPEGPGGMPQGLPPNLTEAAVQSSGPGSRAVVLLMRVLALAPPSMGPDVGQHPRLMVPPVGQDGGAPPRSASGVAAGIASSAAAASAVRAALTAAISDVSTAGSIASMARGLLSGSSAAEASLASRLISTVAGSPPRILDPVADSVRSMPWEEARVAFAFETGSPSSVAASPSQLPTPSPSSSSLPVPCELSEVRTSNCSKSCGDGGYQYQFRRILGLPAHGGAACPEPAQLVTKTVCPSSVSSAFSACPANDPCTVARPTCGASAGACSLCPSGRRCTSSGDCFAGLVCRSRASGSGVQVCLAPLPSPRPGARQRPIDETLPPLGDVVSGKSGSDVTVRQPAASDSADGVVVQVTLRFGSWAVLSSPAATAAIQATLLGLVKALGLPAGATVKIDLVVQDDSGGGSSGRRLQAGGASALAVVGVDLNQTSSDDPAFGSSVSAASRLGASVAQQLGSTSGTVGAALLSAIIEADPAAAEGGVSVDADARYAVLAASDGAVVAGSEDVMSSQDGGGGGGGGGGDGDPSVLGAALGGGLGTLALLLGILAVVYCWKRKPATSPVSPVTSAHPELETYVQDEQPSAREVAALAARARRLGMAGNTEAADFALSAALTQLSRRGSILEGVRRVDQTGTVEPTECLPIWRTIEHDRQMAQTDGEEAEESRIRLNALANDWRRDHGRLRALGSNAAATEASRDAILDHISAVSRATDCDSSMVTLGDGSWFDVATLSSDTRFRQGALNAPLHGWFLTTMHIFVPEQLQDFCERAPADGRALGAQAESSSPGPSAVLCRLADGEAGGAGRRLFESPQHHADAVEAAFAHARQLSLKALSNKDRTRGQRTRVMFAVDFEDQQWTPSADEVIRVFKRGARETQAKYDLMSYGAWQGSETVLPTIYRVVNATFAEVRAAASAAMLRSVGEWIVQNHPDPSKRVRLSDWDHQSITFPDINTFSWAGLAQAPGPSVSCWILLWLQGGYRGAAYAVIHENGHNLGLLHAGFLTNGYGNQNDNMGCCKRGHWFTQRKAALHWIPRGVIAEVAPSGASPRCPHCSRGGSFAVWPHDVGVLPPGFESYPVLGATSDPPRGDASDGSPVTTPAQPGATVLSVVVASNPASHSGVDGQDQLWLDAKAEETETGAGQLLMALARTTTSQVKQSSYQPTSSRKNWGQSSLSRGDAFVATSERLVDISGVAPMSGDRLLDAIGAGSRPAMLVESLTEFEAVAAGLLPPGQSGSASNGTFAVGVEPQPKPVPNNFEVIPAATRPELVQDRCWLGVNATAGAGLATLDNAACSSIVRPVRVGFLGPSGERATLGGGCDLARGMRCEVAPSTGHGEVRVTPGQPVSEGAPAGLAALASALSGLEYHGSVVAPSVDAPVGGWTPRRRLYAPTYVSTDANLLVVSCAEPTQPAASSGVRVSSEDTFVAAYAGDFPVHEVSTYGAQPTSALGPIGWARGGPNGVSKVASSLGVDTSAIQGMCGAGAGAAALVVSSSGNSVSARAAALRVDAASGKPSTVVGGLPSASAHGLPGSLLPSLHIVAGGLRNNSLTRPWSSAPVPERGQTGAGQLRVVVHVMTLPVLPVTRLRFSNGVVLRGDYLLDVSAGLANGRHIWFRESNPTHRLFFTGTTWRTANNPGDNWWWDNVLPTANSPQGDTALAINNVKGISVQPVCSSGLVFRASLRIGSAPFAVLGACETCPSGRQGSDTGTCDCPAGHQPLTPNSATSSCVPCPVGTYKSSPGNGACSACPDGKPTASSGAADSSACDSSKDSKLPWDIRADAATPGLMGVSNATSLVSPAVVPVALVATSSDGVASAPGRVRGNHGWCRVLHASGFINVPGNNAWWKREAGVSYGARPVYERSSGGHWLRSKADSELLNEGGPWSTYSEASHASPRWWKQLSEATGEAVSLAPFIHMVSDQSSTAAQRAWQDRSWWDKDWGAAQVSFRCVCNDADPFADTAPDSHPCVDPATLGAVPSGFTITHSPTCGQGYKLQDGNCVDVDECATLPSPCGTVGCVNSEGSFHCSCPAGMAGLDVAPDLCRPCPAGTFADAALGRCNRCPSGSTAPAGTAGIEGCNCLAGHFRASGAPASASCVAPDTSVLSIPGSAAAVFVSAPALLPAAAGSLKSSLGLSGVKLEAAQLGMSTLGSAAHASLGAGLTSAPFMWGALASSESGQSCLPAVTGGADAEVAPWWVGHPSASLSGFAMSPSTAGTNALARASGIVGNRSSALLVRPEDADRDGSEVDVRTGRLPAGLGALADLDAFAMHPGPRPSTSARSGCWNASFILPPPVSERLRAGFVPMSATDSALRRAIGASKGLEAVVRSGVPLLRRQSEVPASASGLLFARPASAERQAFDGPVLAVGATPHDDGWRVAAAVAPQSTSHSLAVNGSSWHASAAVPSTLGLGLTRVFDSESGEFELAARARGSAGRSAAEAEATSSVSNTVGMPRGRAVVRDAFAGPSCVTLAGPGGLARAACGEGAFLAQGCDAVLGDGAGAGGRAGELPVRSPVPSGACQTCRSCGAGEVEVSPCTPLADAVCRSGSLPLSAAGRCSAVPQACGETSACGRCAAGMWCAAAGDCAAGHSCVMAPASEASTRRLQAAGAPEGRSGVCLPLAASSSAASVVNASTPESMRRGAAGSVVSPPLREGQLAALVVSGPGLTARDFGPLRHRLAVERALRWSIRARLAGRADAMVQLVAAVEGGPRTSAMLTHVGALINAGSAALAPADLSSLVAAHSSEGSTDADIASAADAFGVSSRPEGPGGMPQGLPSNLTEAAVQSSGPGSRAVVLLMRVLALAPPSMGPDVGQHPRLMVPPVGQDGGAPLRSASGAAAGIASSAAAASAVRAALTAAISDVSTAGSIASMARGLLSGSSAAEASLASRLISTVAGSPPLLPDPSADSGGRGSWEEARVAFAFETGAGATAAFEATRREGCKLEDAETVGGAAPAAVACLWAPSPSPAPSTAPTSSVSPRPASGSSLPSPSPSSSPQPVACRLSEVRTSNCSKSCGDGGYQYQFRRILGLPAHGGAACPEPAQLVTKTVCPSSVSSSFSACPANDPCTVARPTCGALAGACSLCPSGRRCASSGDCFAGLVCRSRASGSGVQVCLAPLPSPRPGARQRPIDETLPPLGDVVSGKSGSDVTVRQPAASDSADGVVVQVTLRFGSWAALSSAKAMAAIRTTLMELVRAMGLPAGATVKIDLVVQDDSGAGSSGRRLQAGGASALAVVGVDLNQTSSDDPAFGSSVSAASRLGASVAQQLGSTSGTVGAALLSAIIEADPAAAEGGVSVDADARYAVLAASDGAVVAGSEDVMSSQDGGGGGGGGDADPSVLGAALGGGLGALALLLGILAAFHFCRNKTAKPVSPKSAAAPAELASRAGAQNA</sequence>
<dbReference type="SMART" id="SM00179">
    <property type="entry name" value="EGF_CA"/>
    <property type="match status" value="2"/>
</dbReference>
<feature type="region of interest" description="Disordered" evidence="5">
    <location>
        <begin position="416"/>
        <end position="439"/>
    </location>
</feature>
<dbReference type="Pfam" id="PF07645">
    <property type="entry name" value="EGF_CA"/>
    <property type="match status" value="2"/>
</dbReference>
<feature type="domain" description="TNFR-Cys" evidence="7">
    <location>
        <begin position="4327"/>
        <end position="4390"/>
    </location>
</feature>
<organism evidence="8 9">
    <name type="scientific">Cafeteria roenbergensis</name>
    <name type="common">Marine flagellate</name>
    <dbReference type="NCBI Taxonomy" id="33653"/>
    <lineage>
        <taxon>Eukaryota</taxon>
        <taxon>Sar</taxon>
        <taxon>Stramenopiles</taxon>
        <taxon>Bigyra</taxon>
        <taxon>Opalozoa</taxon>
        <taxon>Bicosoecida</taxon>
        <taxon>Cafeteriaceae</taxon>
        <taxon>Cafeteria</taxon>
    </lineage>
</organism>
<evidence type="ECO:0000256" key="5">
    <source>
        <dbReference type="SAM" id="MobiDB-lite"/>
    </source>
</evidence>
<dbReference type="InterPro" id="IPR000152">
    <property type="entry name" value="EGF-type_Asp/Asn_hydroxyl_site"/>
</dbReference>
<feature type="region of interest" description="Disordered" evidence="5">
    <location>
        <begin position="1851"/>
        <end position="1876"/>
    </location>
</feature>
<dbReference type="InterPro" id="IPR008752">
    <property type="entry name" value="Peptidase_M11"/>
</dbReference>
<dbReference type="CDD" id="cd00054">
    <property type="entry name" value="EGF_CA"/>
    <property type="match status" value="2"/>
</dbReference>
<accession>A0A5A8C026</accession>
<feature type="region of interest" description="Disordered" evidence="5">
    <location>
        <begin position="4968"/>
        <end position="5000"/>
    </location>
</feature>
<feature type="region of interest" description="Disordered" evidence="5">
    <location>
        <begin position="2928"/>
        <end position="2951"/>
    </location>
</feature>
<evidence type="ECO:0000313" key="9">
    <source>
        <dbReference type="Proteomes" id="UP000323011"/>
    </source>
</evidence>
<dbReference type="SMART" id="SM01411">
    <property type="entry name" value="Ephrin_rec_like"/>
    <property type="match status" value="4"/>
</dbReference>
<comment type="caution">
    <text evidence="4">Lacks conserved residue(s) required for the propagation of feature annotation.</text>
</comment>